<reference evidence="1 2" key="1">
    <citation type="submission" date="2019-11" db="EMBL/GenBank/DDBJ databases">
        <title>Pseudomonas karstica sp. nov. and Pseudomonas spelaei sp. nov. from karst caves.</title>
        <authorList>
            <person name="Zeman M."/>
        </authorList>
    </citation>
    <scope>NUCLEOTIDE SEQUENCE [LARGE SCALE GENOMIC DNA]</scope>
    <source>
        <strain evidence="1 2">CCM 7893</strain>
    </source>
</reference>
<proteinExistence type="predicted"/>
<evidence type="ECO:0000313" key="2">
    <source>
        <dbReference type="Proteomes" id="UP000438196"/>
    </source>
</evidence>
<gene>
    <name evidence="1" type="ORF">GNF76_09185</name>
</gene>
<accession>A0A6I3W4P7</accession>
<protein>
    <recommendedName>
        <fullName evidence="3">HTH-type transcriptional regulator / antitoxin HigA</fullName>
    </recommendedName>
</protein>
<keyword evidence="2" id="KW-1185">Reference proteome</keyword>
<dbReference type="Proteomes" id="UP000438196">
    <property type="component" value="Unassembled WGS sequence"/>
</dbReference>
<sequence>MSELVKQAIKHWPFVSPLLCKPKTESDYDVLAQALDELLDLIGEDESNPLMSLVDIIGDWIEAYDLEHWPMPGDGA</sequence>
<comment type="caution">
    <text evidence="1">The sequence shown here is derived from an EMBL/GenBank/DDBJ whole genome shotgun (WGS) entry which is preliminary data.</text>
</comment>
<evidence type="ECO:0008006" key="3">
    <source>
        <dbReference type="Google" id="ProtNLM"/>
    </source>
</evidence>
<organism evidence="1 2">
    <name type="scientific">Pseudomonas spelaei</name>
    <dbReference type="NCBI Taxonomy" id="1055469"/>
    <lineage>
        <taxon>Bacteria</taxon>
        <taxon>Pseudomonadati</taxon>
        <taxon>Pseudomonadota</taxon>
        <taxon>Gammaproteobacteria</taxon>
        <taxon>Pseudomonadales</taxon>
        <taxon>Pseudomonadaceae</taxon>
        <taxon>Pseudomonas</taxon>
    </lineage>
</organism>
<name>A0A6I3W4P7_9PSED</name>
<dbReference type="AlphaFoldDB" id="A0A6I3W4P7"/>
<evidence type="ECO:0000313" key="1">
    <source>
        <dbReference type="EMBL" id="MUF04508.1"/>
    </source>
</evidence>
<dbReference type="EMBL" id="WNNK01000006">
    <property type="protein sequence ID" value="MUF04508.1"/>
    <property type="molecule type" value="Genomic_DNA"/>
</dbReference>
<dbReference type="OrthoDB" id="5771335at2"/>